<dbReference type="InterPro" id="IPR055414">
    <property type="entry name" value="LRR_R13L4/SHOC2-like"/>
</dbReference>
<proteinExistence type="predicted"/>
<dbReference type="PANTHER" id="PTHR48051">
    <property type="match status" value="1"/>
</dbReference>
<dbReference type="InterPro" id="IPR032675">
    <property type="entry name" value="LRR_dom_sf"/>
</dbReference>
<comment type="caution">
    <text evidence="4">The sequence shown here is derived from an EMBL/GenBank/DDBJ whole genome shotgun (WGS) entry which is preliminary data.</text>
</comment>
<sequence length="545" mass="63012">MEFQVNRFITLKLENRKTTIYIDGKPFILCKCLFIDIPIDKVNSNTDINSIDELPKKHDLPFRYHLTPETEFWAHSSNLQVFAENNYNTSLLHSNIAFPILYRLTELGDRKARKIYKDEIGKRFSSGHLPVIKFLWEESYLGDLNDEEKDTIYDNLILNLSAKKKIEQTLSVLDYLVDLNFPKAEKDIKKLIQEGLKKGDKAFSKLLFRYEYIHYLNKLELYDCLDSRDILIKIGHYTRDKLELHEEFDSGEKPGFNIEGNQVTGLDLWGSSLETIPEEILELKFLKDLKLTQNRLQSLPEDLKNLEFLKNLYLKYNNLRALPDSFGYIPSLEIVDLDRNFLSTLPDSIGNLKNLKKLSLVSNELISLPNSIGNLKSLISLNLCSNELTSLPKTFEGLENLQELHLDVNKFSVFPEVITRLKSLKKLNIEHNYMSTLPASIGTLKSLIELNLSNNKFKSLPESIGNLKSLKTLIINHSNLESLPESIGNLKSLEVFYLSQHDIKNFPESLNNLRSLKEINLRTLKRDNPKEILRMLTEKGIKVYN</sequence>
<dbReference type="InterPro" id="IPR001611">
    <property type="entry name" value="Leu-rich_rpt"/>
</dbReference>
<dbReference type="Pfam" id="PF23598">
    <property type="entry name" value="LRR_14"/>
    <property type="match status" value="1"/>
</dbReference>
<dbReference type="AlphaFoldDB" id="A0A0F9GXA0"/>
<accession>A0A0F9GXA0</accession>
<dbReference type="PANTHER" id="PTHR48051:SF1">
    <property type="entry name" value="RAS SUPPRESSOR PROTEIN 1"/>
    <property type="match status" value="1"/>
</dbReference>
<dbReference type="PROSITE" id="PS51450">
    <property type="entry name" value="LRR"/>
    <property type="match status" value="2"/>
</dbReference>
<dbReference type="SUPFAM" id="SSF52058">
    <property type="entry name" value="L domain-like"/>
    <property type="match status" value="1"/>
</dbReference>
<organism evidence="4">
    <name type="scientific">marine sediment metagenome</name>
    <dbReference type="NCBI Taxonomy" id="412755"/>
    <lineage>
        <taxon>unclassified sequences</taxon>
        <taxon>metagenomes</taxon>
        <taxon>ecological metagenomes</taxon>
    </lineage>
</organism>
<dbReference type="Pfam" id="PF13855">
    <property type="entry name" value="LRR_8"/>
    <property type="match status" value="1"/>
</dbReference>
<evidence type="ECO:0000259" key="3">
    <source>
        <dbReference type="Pfam" id="PF23598"/>
    </source>
</evidence>
<keyword evidence="2" id="KW-0677">Repeat</keyword>
<name>A0A0F9GXA0_9ZZZZ</name>
<evidence type="ECO:0000256" key="1">
    <source>
        <dbReference type="ARBA" id="ARBA00022614"/>
    </source>
</evidence>
<evidence type="ECO:0000313" key="4">
    <source>
        <dbReference type="EMBL" id="KKM03389.1"/>
    </source>
</evidence>
<dbReference type="EMBL" id="LAZR01016693">
    <property type="protein sequence ID" value="KKM03389.1"/>
    <property type="molecule type" value="Genomic_DNA"/>
</dbReference>
<dbReference type="SMART" id="SM00369">
    <property type="entry name" value="LRR_TYP"/>
    <property type="match status" value="8"/>
</dbReference>
<reference evidence="4" key="1">
    <citation type="journal article" date="2015" name="Nature">
        <title>Complex archaea that bridge the gap between prokaryotes and eukaryotes.</title>
        <authorList>
            <person name="Spang A."/>
            <person name="Saw J.H."/>
            <person name="Jorgensen S.L."/>
            <person name="Zaremba-Niedzwiedzka K."/>
            <person name="Martijn J."/>
            <person name="Lind A.E."/>
            <person name="van Eijk R."/>
            <person name="Schleper C."/>
            <person name="Guy L."/>
            <person name="Ettema T.J."/>
        </authorList>
    </citation>
    <scope>NUCLEOTIDE SEQUENCE</scope>
</reference>
<gene>
    <name evidence="4" type="ORF">LCGC14_1774920</name>
</gene>
<protein>
    <recommendedName>
        <fullName evidence="3">Disease resistance R13L4/SHOC-2-like LRR domain-containing protein</fullName>
    </recommendedName>
</protein>
<dbReference type="Pfam" id="PF00560">
    <property type="entry name" value="LRR_1"/>
    <property type="match status" value="1"/>
</dbReference>
<dbReference type="InterPro" id="IPR003591">
    <property type="entry name" value="Leu-rich_rpt_typical-subtyp"/>
</dbReference>
<evidence type="ECO:0000256" key="2">
    <source>
        <dbReference type="ARBA" id="ARBA00022737"/>
    </source>
</evidence>
<dbReference type="InterPro" id="IPR050216">
    <property type="entry name" value="LRR_domain-containing"/>
</dbReference>
<keyword evidence="1" id="KW-0433">Leucine-rich repeat</keyword>
<dbReference type="SMART" id="SM00364">
    <property type="entry name" value="LRR_BAC"/>
    <property type="match status" value="9"/>
</dbReference>
<feature type="domain" description="Disease resistance R13L4/SHOC-2-like LRR" evidence="3">
    <location>
        <begin position="441"/>
        <end position="533"/>
    </location>
</feature>
<dbReference type="Gene3D" id="3.80.10.10">
    <property type="entry name" value="Ribonuclease Inhibitor"/>
    <property type="match status" value="1"/>
</dbReference>
<dbReference type="GO" id="GO:0005737">
    <property type="term" value="C:cytoplasm"/>
    <property type="evidence" value="ECO:0007669"/>
    <property type="project" value="TreeGrafter"/>
</dbReference>